<accession>A0A8H6WYG4</accession>
<dbReference type="Gene3D" id="3.20.20.10">
    <property type="entry name" value="Alanine racemase"/>
    <property type="match status" value="1"/>
</dbReference>
<dbReference type="Pfam" id="PF14031">
    <property type="entry name" value="D-ser_dehydrat"/>
    <property type="match status" value="1"/>
</dbReference>
<evidence type="ECO:0000256" key="10">
    <source>
        <dbReference type="ARBA" id="ARBA00055764"/>
    </source>
</evidence>
<evidence type="ECO:0000256" key="11">
    <source>
        <dbReference type="ARBA" id="ARBA00066349"/>
    </source>
</evidence>
<dbReference type="Pfam" id="PF01168">
    <property type="entry name" value="Ala_racemase_N"/>
    <property type="match status" value="1"/>
</dbReference>
<evidence type="ECO:0000259" key="14">
    <source>
        <dbReference type="SMART" id="SM01119"/>
    </source>
</evidence>
<dbReference type="InterPro" id="IPR051466">
    <property type="entry name" value="D-amino_acid_metab_enzyme"/>
</dbReference>
<dbReference type="FunFam" id="3.20.20.10:FF:000016">
    <property type="entry name" value="D-serine dehydratase"/>
    <property type="match status" value="1"/>
</dbReference>
<evidence type="ECO:0000256" key="4">
    <source>
        <dbReference type="ARBA" id="ARBA00022575"/>
    </source>
</evidence>
<evidence type="ECO:0000256" key="13">
    <source>
        <dbReference type="ARBA" id="ARBA00075219"/>
    </source>
</evidence>
<evidence type="ECO:0000256" key="6">
    <source>
        <dbReference type="ARBA" id="ARBA00022833"/>
    </source>
</evidence>
<keyword evidence="7" id="KW-0663">Pyridoxal phosphate</keyword>
<dbReference type="GO" id="GO:0008721">
    <property type="term" value="F:D-serine ammonia-lyase activity"/>
    <property type="evidence" value="ECO:0007669"/>
    <property type="project" value="UniProtKB-EC"/>
</dbReference>
<proteinExistence type="inferred from homology"/>
<evidence type="ECO:0000256" key="2">
    <source>
        <dbReference type="ARBA" id="ARBA00001947"/>
    </source>
</evidence>
<evidence type="ECO:0000256" key="1">
    <source>
        <dbReference type="ARBA" id="ARBA00001933"/>
    </source>
</evidence>
<dbReference type="PANTHER" id="PTHR28004">
    <property type="entry name" value="ZGC:162816-RELATED"/>
    <property type="match status" value="1"/>
</dbReference>
<gene>
    <name evidence="15" type="ORF">MVEN_02428700</name>
</gene>
<dbReference type="OrthoDB" id="20198at2759"/>
<feature type="domain" description="D-serine dehydratase-like" evidence="14">
    <location>
        <begin position="316"/>
        <end position="414"/>
    </location>
</feature>
<dbReference type="GO" id="GO:0046872">
    <property type="term" value="F:metal ion binding"/>
    <property type="evidence" value="ECO:0007669"/>
    <property type="project" value="UniProtKB-KW"/>
</dbReference>
<dbReference type="SUPFAM" id="SSF51419">
    <property type="entry name" value="PLP-binding barrel"/>
    <property type="match status" value="1"/>
</dbReference>
<keyword evidence="5" id="KW-0479">Metal-binding</keyword>
<comment type="cofactor">
    <cofactor evidence="2">
        <name>Zn(2+)</name>
        <dbReference type="ChEBI" id="CHEBI:29105"/>
    </cofactor>
</comment>
<dbReference type="Proteomes" id="UP000620124">
    <property type="component" value="Unassembled WGS sequence"/>
</dbReference>
<dbReference type="Gene3D" id="2.40.37.20">
    <property type="entry name" value="D-serine dehydratase-like domain"/>
    <property type="match status" value="1"/>
</dbReference>
<comment type="catalytic activity">
    <reaction evidence="9">
        <text>D-serine = pyruvate + NH4(+)</text>
        <dbReference type="Rhea" id="RHEA:13977"/>
        <dbReference type="ChEBI" id="CHEBI:15361"/>
        <dbReference type="ChEBI" id="CHEBI:28938"/>
        <dbReference type="ChEBI" id="CHEBI:35247"/>
        <dbReference type="EC" id="4.3.1.18"/>
    </reaction>
    <physiologicalReaction direction="left-to-right" evidence="9">
        <dbReference type="Rhea" id="RHEA:13978"/>
    </physiologicalReaction>
</comment>
<comment type="similarity">
    <text evidence="3">Belongs to the DSD1 family.</text>
</comment>
<organism evidence="15 16">
    <name type="scientific">Mycena venus</name>
    <dbReference type="NCBI Taxonomy" id="2733690"/>
    <lineage>
        <taxon>Eukaryota</taxon>
        <taxon>Fungi</taxon>
        <taxon>Dikarya</taxon>
        <taxon>Basidiomycota</taxon>
        <taxon>Agaricomycotina</taxon>
        <taxon>Agaricomycetes</taxon>
        <taxon>Agaricomycetidae</taxon>
        <taxon>Agaricales</taxon>
        <taxon>Marasmiineae</taxon>
        <taxon>Mycenaceae</taxon>
        <taxon>Mycena</taxon>
    </lineage>
</organism>
<evidence type="ECO:0000256" key="9">
    <source>
        <dbReference type="ARBA" id="ARBA00051198"/>
    </source>
</evidence>
<dbReference type="GO" id="GO:0009636">
    <property type="term" value="P:response to toxic substance"/>
    <property type="evidence" value="ECO:0007669"/>
    <property type="project" value="UniProtKB-KW"/>
</dbReference>
<evidence type="ECO:0000256" key="12">
    <source>
        <dbReference type="ARBA" id="ARBA00069616"/>
    </source>
</evidence>
<dbReference type="InterPro" id="IPR026956">
    <property type="entry name" value="D-ser_dehydrat-like_dom"/>
</dbReference>
<sequence>MSSFIQTKTPYALANLPQKDALTKEFIGKPLEALRTPAMVIDRSLFQKNCVRMLKNAEEWGATLRSHLKTHKTVEGTRLQLVEGEYTTNAVVVSTLMEAWEVVQGGLVKDGTVKDILYGLPVAVNKVSDISDLWDEVAKDGAVVRLMVDNPEQIQLIEEFEKTRGSSRKWSVFVKIDGGQRRAGMTTDSPRFVPFLKSLFDSPAISVYGFYIHAGNAYASTSASQAASFLSSEVHAVNEAAGIALPILASSQNAAAHNQPFVLSVGSTPTAHAATAESRAALSDLLHGKLELHAGNYPMLDLQQKHTSLVSSERIAQRVIATVISCYPGRGADGVDEAMCDAGCIAMSKDTGPSGGYGDIIGKPWQLTRMSQEHGILTPTEAGAAKLKCGEMVEIVGQHACLIAAAYPWYYVVEDGGRTVVDVVGPLDPEHTIDELHEILGRFPYLTTRVQSLHLYDHIMRRHSWMEEWPASLAPGVAQFAHTLGLKRFAITIESGFVHWANVSKALRTSIRFVVSTRTLTCLELTGFYGLPFTLFANCPALKSVTLKWVTFDERDNIDFVTTLAACEGSPSTLLTHLSLDLDTRVLQLLSRWILHPESPLKLAELTSFVCVVDTGSNHIIQGLLNDCQRTLRKFELKNVDGILNLTELARLDTLCINTVASLEPGVRWLTSSITLPPQPINLVINTVSETWSPEVVQVAAADIALAQFQFFSRVTLILVPENAVARERDLIDVSTMFAYRMPFLAGRGALRVLRSL</sequence>
<dbReference type="InterPro" id="IPR042208">
    <property type="entry name" value="D-ser_dehydrat-like_sf"/>
</dbReference>
<dbReference type="SMART" id="SM01119">
    <property type="entry name" value="D-ser_dehydrat"/>
    <property type="match status" value="1"/>
</dbReference>
<dbReference type="AlphaFoldDB" id="A0A8H6WYG4"/>
<evidence type="ECO:0000313" key="15">
    <source>
        <dbReference type="EMBL" id="KAF7330892.1"/>
    </source>
</evidence>
<reference evidence="15" key="1">
    <citation type="submission" date="2020-05" db="EMBL/GenBank/DDBJ databases">
        <title>Mycena genomes resolve the evolution of fungal bioluminescence.</title>
        <authorList>
            <person name="Tsai I.J."/>
        </authorList>
    </citation>
    <scope>NUCLEOTIDE SEQUENCE</scope>
    <source>
        <strain evidence="15">CCC161011</strain>
    </source>
</reference>
<dbReference type="GO" id="GO:0036088">
    <property type="term" value="P:D-serine catabolic process"/>
    <property type="evidence" value="ECO:0007669"/>
    <property type="project" value="TreeGrafter"/>
</dbReference>
<dbReference type="EMBL" id="JACAZI010000032">
    <property type="protein sequence ID" value="KAF7330892.1"/>
    <property type="molecule type" value="Genomic_DNA"/>
</dbReference>
<evidence type="ECO:0000256" key="8">
    <source>
        <dbReference type="ARBA" id="ARBA00023239"/>
    </source>
</evidence>
<dbReference type="PANTHER" id="PTHR28004:SF2">
    <property type="entry name" value="D-SERINE DEHYDRATASE"/>
    <property type="match status" value="1"/>
</dbReference>
<dbReference type="InterPro" id="IPR029066">
    <property type="entry name" value="PLP-binding_barrel"/>
</dbReference>
<protein>
    <recommendedName>
        <fullName evidence="12">D-serine dehydratase</fullName>
        <ecNumber evidence="11">4.3.1.18</ecNumber>
    </recommendedName>
    <alternativeName>
        <fullName evidence="13">D-serine deaminase</fullName>
    </alternativeName>
</protein>
<comment type="caution">
    <text evidence="15">The sequence shown here is derived from an EMBL/GenBank/DDBJ whole genome shotgun (WGS) entry which is preliminary data.</text>
</comment>
<evidence type="ECO:0000256" key="3">
    <source>
        <dbReference type="ARBA" id="ARBA00005323"/>
    </source>
</evidence>
<evidence type="ECO:0000256" key="5">
    <source>
        <dbReference type="ARBA" id="ARBA00022723"/>
    </source>
</evidence>
<keyword evidence="16" id="KW-1185">Reference proteome</keyword>
<keyword evidence="8" id="KW-0456">Lyase</keyword>
<dbReference type="InterPro" id="IPR001608">
    <property type="entry name" value="Ala_racemase_N"/>
</dbReference>
<name>A0A8H6WYG4_9AGAR</name>
<evidence type="ECO:0000313" key="16">
    <source>
        <dbReference type="Proteomes" id="UP000620124"/>
    </source>
</evidence>
<dbReference type="EC" id="4.3.1.18" evidence="11"/>
<keyword evidence="6" id="KW-0862">Zinc</keyword>
<comment type="cofactor">
    <cofactor evidence="1">
        <name>pyridoxal 5'-phosphate</name>
        <dbReference type="ChEBI" id="CHEBI:597326"/>
    </cofactor>
</comment>
<keyword evidence="4" id="KW-0216">Detoxification</keyword>
<comment type="function">
    <text evidence="10">Catalyzes the conversion of D-serine to pyruvate and ammonia. May play a role in D-serine detoxification.</text>
</comment>
<evidence type="ECO:0000256" key="7">
    <source>
        <dbReference type="ARBA" id="ARBA00022898"/>
    </source>
</evidence>